<feature type="region of interest" description="Disordered" evidence="1">
    <location>
        <begin position="80"/>
        <end position="99"/>
    </location>
</feature>
<dbReference type="EMBL" id="JACGCM010001659">
    <property type="protein sequence ID" value="KAF6152000.1"/>
    <property type="molecule type" value="Genomic_DNA"/>
</dbReference>
<protein>
    <submittedName>
        <fullName evidence="3">Uncharacterized protein</fullName>
    </submittedName>
</protein>
<dbReference type="Proteomes" id="UP000541444">
    <property type="component" value="Unassembled WGS sequence"/>
</dbReference>
<reference evidence="3 4" key="1">
    <citation type="journal article" date="2020" name="IScience">
        <title>Genome Sequencing of the Endangered Kingdonia uniflora (Circaeasteraceae, Ranunculales) Reveals Potential Mechanisms of Evolutionary Specialization.</title>
        <authorList>
            <person name="Sun Y."/>
            <person name="Deng T."/>
            <person name="Zhang A."/>
            <person name="Moore M.J."/>
            <person name="Landis J.B."/>
            <person name="Lin N."/>
            <person name="Zhang H."/>
            <person name="Zhang X."/>
            <person name="Huang J."/>
            <person name="Zhang X."/>
            <person name="Sun H."/>
            <person name="Wang H."/>
        </authorList>
    </citation>
    <scope>NUCLEOTIDE SEQUENCE [LARGE SCALE GENOMIC DNA]</scope>
    <source>
        <strain evidence="3">TB1705</strain>
        <tissue evidence="3">Leaf</tissue>
    </source>
</reference>
<keyword evidence="2" id="KW-0812">Transmembrane</keyword>
<keyword evidence="4" id="KW-1185">Reference proteome</keyword>
<evidence type="ECO:0000313" key="4">
    <source>
        <dbReference type="Proteomes" id="UP000541444"/>
    </source>
</evidence>
<evidence type="ECO:0000313" key="3">
    <source>
        <dbReference type="EMBL" id="KAF6152000.1"/>
    </source>
</evidence>
<feature type="transmembrane region" description="Helical" evidence="2">
    <location>
        <begin position="174"/>
        <end position="195"/>
    </location>
</feature>
<proteinExistence type="predicted"/>
<keyword evidence="2" id="KW-1133">Transmembrane helix</keyword>
<sequence length="269" mass="30060">MVELASCRGDELSTLVYEARSVVARNLDGSRGPMGLLVGRVLSEDYMEFQPVMQNTEGGNNTEMQILSSNVEKIIFFKRPNDNQSKGNTSSTFDSSEQRSFKLQRLEPEFVSPAELEEHVEPIEVVVPIKLDEIASPIEPVEVVVALIELEEIVYPIEPVVSAHLQSNLLQRSSNIFCIAPLAGGLLIILITLLLKLENFELMMRVTTWEKMMRRHLEIVEEHIHTPGHETEQMRRRASGSSGDGISISGVKLGLVTLRFTVSLLAQYA</sequence>
<evidence type="ECO:0000256" key="2">
    <source>
        <dbReference type="SAM" id="Phobius"/>
    </source>
</evidence>
<evidence type="ECO:0000256" key="1">
    <source>
        <dbReference type="SAM" id="MobiDB-lite"/>
    </source>
</evidence>
<organism evidence="3 4">
    <name type="scientific">Kingdonia uniflora</name>
    <dbReference type="NCBI Taxonomy" id="39325"/>
    <lineage>
        <taxon>Eukaryota</taxon>
        <taxon>Viridiplantae</taxon>
        <taxon>Streptophyta</taxon>
        <taxon>Embryophyta</taxon>
        <taxon>Tracheophyta</taxon>
        <taxon>Spermatophyta</taxon>
        <taxon>Magnoliopsida</taxon>
        <taxon>Ranunculales</taxon>
        <taxon>Circaeasteraceae</taxon>
        <taxon>Kingdonia</taxon>
    </lineage>
</organism>
<name>A0A7J7MB52_9MAGN</name>
<accession>A0A7J7MB52</accession>
<gene>
    <name evidence="3" type="ORF">GIB67_010574</name>
</gene>
<feature type="compositionally biased region" description="Polar residues" evidence="1">
    <location>
        <begin position="82"/>
        <end position="95"/>
    </location>
</feature>
<keyword evidence="2" id="KW-0472">Membrane</keyword>
<comment type="caution">
    <text evidence="3">The sequence shown here is derived from an EMBL/GenBank/DDBJ whole genome shotgun (WGS) entry which is preliminary data.</text>
</comment>
<dbReference type="AlphaFoldDB" id="A0A7J7MB52"/>